<reference evidence="3" key="1">
    <citation type="submission" date="2021-02" db="EMBL/GenBank/DDBJ databases">
        <title>Genome sequence Cadophora malorum strain M34.</title>
        <authorList>
            <person name="Stefanovic E."/>
            <person name="Vu D."/>
            <person name="Scully C."/>
            <person name="Dijksterhuis J."/>
            <person name="Roader J."/>
            <person name="Houbraken J."/>
        </authorList>
    </citation>
    <scope>NUCLEOTIDE SEQUENCE</scope>
    <source>
        <strain evidence="3">M34</strain>
    </source>
</reference>
<dbReference type="AlphaFoldDB" id="A0A8H7TIN8"/>
<organism evidence="3 4">
    <name type="scientific">Cadophora malorum</name>
    <dbReference type="NCBI Taxonomy" id="108018"/>
    <lineage>
        <taxon>Eukaryota</taxon>
        <taxon>Fungi</taxon>
        <taxon>Dikarya</taxon>
        <taxon>Ascomycota</taxon>
        <taxon>Pezizomycotina</taxon>
        <taxon>Leotiomycetes</taxon>
        <taxon>Helotiales</taxon>
        <taxon>Ploettnerulaceae</taxon>
        <taxon>Cadophora</taxon>
    </lineage>
</organism>
<feature type="compositionally biased region" description="Acidic residues" evidence="2">
    <location>
        <begin position="375"/>
        <end position="388"/>
    </location>
</feature>
<evidence type="ECO:0000313" key="4">
    <source>
        <dbReference type="Proteomes" id="UP000664132"/>
    </source>
</evidence>
<dbReference type="OrthoDB" id="4630416at2759"/>
<proteinExistence type="predicted"/>
<protein>
    <submittedName>
        <fullName evidence="3">Uncharacterized protein</fullName>
    </submittedName>
</protein>
<feature type="compositionally biased region" description="Polar residues" evidence="2">
    <location>
        <begin position="323"/>
        <end position="335"/>
    </location>
</feature>
<dbReference type="Proteomes" id="UP000664132">
    <property type="component" value="Unassembled WGS sequence"/>
</dbReference>
<comment type="caution">
    <text evidence="3">The sequence shown here is derived from an EMBL/GenBank/DDBJ whole genome shotgun (WGS) entry which is preliminary data.</text>
</comment>
<keyword evidence="1" id="KW-0175">Coiled coil</keyword>
<evidence type="ECO:0000313" key="3">
    <source>
        <dbReference type="EMBL" id="KAG4419598.1"/>
    </source>
</evidence>
<accession>A0A8H7TIN8</accession>
<evidence type="ECO:0000256" key="1">
    <source>
        <dbReference type="SAM" id="Coils"/>
    </source>
</evidence>
<feature type="region of interest" description="Disordered" evidence="2">
    <location>
        <begin position="322"/>
        <end position="398"/>
    </location>
</feature>
<name>A0A8H7TIN8_9HELO</name>
<sequence length="498" mass="57130">MTSESESDDNSDPPVRQILVKGDAGVFSFDGYHLEFQDHRYARNVAQYIPLLEPLRTKKGNLAARQPRHDSKPQGWWESQCVFRGLSSNGTIEDLQNVLRGHEEDPIADDILNLQERARRKFKLMNKEAREINWLHNMSDEEKATNDPRRYLKETFPAGSKSMETVLLTTHFVINIQETAKELGLRCEYTHAPTDGDAVLQMAKYWVVVGQDRSIVTEKVRMIERETQRLKREQEEGQQELRRKNKVIRTTQTEEEEAIAMNKDWDVAGSWRISSPHIEQGWDVANLTMDLYLQKTEKGPQMFAYFDFGVLTGVFRFERQKGDTNTSSTRPQYSNADDDDPRSDEDNAREVEAEQAERNYDDEPSDKSSDTYGEKEEDNDDDDDDDDEDRRSPTPELFYLHNITQPSAKFPTWNYRYRGEETGEGEIELGSDSELYSITFCNPKGQTLKGAIGGSAFGGCTFTGVKVGSDGNVHLDIQEEWANRNASAHENARTGRWH</sequence>
<keyword evidence="4" id="KW-1185">Reference proteome</keyword>
<feature type="coiled-coil region" evidence="1">
    <location>
        <begin position="216"/>
        <end position="243"/>
    </location>
</feature>
<gene>
    <name evidence="3" type="ORF">IFR04_007300</name>
</gene>
<feature type="compositionally biased region" description="Basic and acidic residues" evidence="2">
    <location>
        <begin position="344"/>
        <end position="374"/>
    </location>
</feature>
<dbReference type="EMBL" id="JAFJYH010000102">
    <property type="protein sequence ID" value="KAG4419598.1"/>
    <property type="molecule type" value="Genomic_DNA"/>
</dbReference>
<evidence type="ECO:0000256" key="2">
    <source>
        <dbReference type="SAM" id="MobiDB-lite"/>
    </source>
</evidence>